<keyword evidence="1" id="KW-0472">Membrane</keyword>
<name>A0A8X8HAB8_9RHOB</name>
<proteinExistence type="predicted"/>
<evidence type="ECO:0000256" key="1">
    <source>
        <dbReference type="SAM" id="Phobius"/>
    </source>
</evidence>
<feature type="transmembrane region" description="Helical" evidence="1">
    <location>
        <begin position="12"/>
        <end position="32"/>
    </location>
</feature>
<accession>A0A8X8HAB8</accession>
<dbReference type="EMBL" id="WHUT02000018">
    <property type="protein sequence ID" value="NUB46666.1"/>
    <property type="molecule type" value="Genomic_DNA"/>
</dbReference>
<sequence length="63" mass="6775">MTTPFRIPLGARLVLLVFIAVQLLMLFDVFGLEGSPAAQLASGLAGLIAIGWIILAFLRHRKG</sequence>
<evidence type="ECO:0000313" key="3">
    <source>
        <dbReference type="Proteomes" id="UP000484076"/>
    </source>
</evidence>
<feature type="transmembrane region" description="Helical" evidence="1">
    <location>
        <begin position="38"/>
        <end position="58"/>
    </location>
</feature>
<dbReference type="Proteomes" id="UP000484076">
    <property type="component" value="Unassembled WGS sequence"/>
</dbReference>
<reference evidence="2" key="1">
    <citation type="submission" date="2020-05" db="EMBL/GenBank/DDBJ databases">
        <title>Fertoebacter nigrum gen. nov., sp. nov., a new member of the family Rhodobacteraceae.</title>
        <authorList>
            <person name="Szuroczki S."/>
            <person name="Abbaszade G."/>
            <person name="Buni D."/>
            <person name="Schumann P."/>
            <person name="Toth E."/>
        </authorList>
    </citation>
    <scope>NUCLEOTIDE SEQUENCE</scope>
    <source>
        <strain evidence="2">RG-N-1a</strain>
    </source>
</reference>
<keyword evidence="3" id="KW-1185">Reference proteome</keyword>
<comment type="caution">
    <text evidence="2">The sequence shown here is derived from an EMBL/GenBank/DDBJ whole genome shotgun (WGS) entry which is preliminary data.</text>
</comment>
<keyword evidence="1" id="KW-0812">Transmembrane</keyword>
<gene>
    <name evidence="2" type="ORF">GEU84_019935</name>
</gene>
<dbReference type="AlphaFoldDB" id="A0A8X8HAB8"/>
<keyword evidence="1" id="KW-1133">Transmembrane helix</keyword>
<protein>
    <submittedName>
        <fullName evidence="2">Uncharacterized protein</fullName>
    </submittedName>
</protein>
<dbReference type="RefSeq" id="WP_174540066.1">
    <property type="nucleotide sequence ID" value="NZ_WHUT02000018.1"/>
</dbReference>
<organism evidence="2 3">
    <name type="scientific">Fertoeibacter niger</name>
    <dbReference type="NCBI Taxonomy" id="2656921"/>
    <lineage>
        <taxon>Bacteria</taxon>
        <taxon>Pseudomonadati</taxon>
        <taxon>Pseudomonadota</taxon>
        <taxon>Alphaproteobacteria</taxon>
        <taxon>Rhodobacterales</taxon>
        <taxon>Paracoccaceae</taxon>
        <taxon>Fertoeibacter</taxon>
    </lineage>
</organism>
<evidence type="ECO:0000313" key="2">
    <source>
        <dbReference type="EMBL" id="NUB46666.1"/>
    </source>
</evidence>